<keyword evidence="1" id="KW-0472">Membrane</keyword>
<protein>
    <submittedName>
        <fullName evidence="2">Uncharacterized protein</fullName>
    </submittedName>
</protein>
<name>A0A9P4SCW7_9PEZI</name>
<proteinExistence type="predicted"/>
<dbReference type="Proteomes" id="UP000799429">
    <property type="component" value="Unassembled WGS sequence"/>
</dbReference>
<sequence length="189" mass="21354">MTLRGSYTAFPIELRIAFVAFSKFVTGVMFAWGYWKVSPSSWLLPASLLHTLQSLFSPALIHLDRLTPEFYLAEQLFDAILLLVISIPVTVDLARFAQHEQREGNGRDALTLRGQAAILIFGVIVVAILGVGLGSWWVETVKKRKEDWVRNRGIEGRVEQKQRLSVQDEESELHDGTKEQITQALEQCT</sequence>
<dbReference type="EMBL" id="MU006093">
    <property type="protein sequence ID" value="KAF2840353.1"/>
    <property type="molecule type" value="Genomic_DNA"/>
</dbReference>
<dbReference type="AlphaFoldDB" id="A0A9P4SCW7"/>
<reference evidence="2" key="1">
    <citation type="journal article" date="2020" name="Stud. Mycol.">
        <title>101 Dothideomycetes genomes: a test case for predicting lifestyles and emergence of pathogens.</title>
        <authorList>
            <person name="Haridas S."/>
            <person name="Albert R."/>
            <person name="Binder M."/>
            <person name="Bloem J."/>
            <person name="Labutti K."/>
            <person name="Salamov A."/>
            <person name="Andreopoulos B."/>
            <person name="Baker S."/>
            <person name="Barry K."/>
            <person name="Bills G."/>
            <person name="Bluhm B."/>
            <person name="Cannon C."/>
            <person name="Castanera R."/>
            <person name="Culley D."/>
            <person name="Daum C."/>
            <person name="Ezra D."/>
            <person name="Gonzalez J."/>
            <person name="Henrissat B."/>
            <person name="Kuo A."/>
            <person name="Liang C."/>
            <person name="Lipzen A."/>
            <person name="Lutzoni F."/>
            <person name="Magnuson J."/>
            <person name="Mondo S."/>
            <person name="Nolan M."/>
            <person name="Ohm R."/>
            <person name="Pangilinan J."/>
            <person name="Park H.-J."/>
            <person name="Ramirez L."/>
            <person name="Alfaro M."/>
            <person name="Sun H."/>
            <person name="Tritt A."/>
            <person name="Yoshinaga Y."/>
            <person name="Zwiers L.-H."/>
            <person name="Turgeon B."/>
            <person name="Goodwin S."/>
            <person name="Spatafora J."/>
            <person name="Crous P."/>
            <person name="Grigoriev I."/>
        </authorList>
    </citation>
    <scope>NUCLEOTIDE SEQUENCE</scope>
    <source>
        <strain evidence="2">CBS 101060</strain>
    </source>
</reference>
<keyword evidence="1" id="KW-1133">Transmembrane helix</keyword>
<evidence type="ECO:0000313" key="3">
    <source>
        <dbReference type="Proteomes" id="UP000799429"/>
    </source>
</evidence>
<feature type="transmembrane region" description="Helical" evidence="1">
    <location>
        <begin position="116"/>
        <end position="138"/>
    </location>
</feature>
<keyword evidence="3" id="KW-1185">Reference proteome</keyword>
<comment type="caution">
    <text evidence="2">The sequence shown here is derived from an EMBL/GenBank/DDBJ whole genome shotgun (WGS) entry which is preliminary data.</text>
</comment>
<gene>
    <name evidence="2" type="ORF">M501DRAFT_991361</name>
</gene>
<evidence type="ECO:0000256" key="1">
    <source>
        <dbReference type="SAM" id="Phobius"/>
    </source>
</evidence>
<accession>A0A9P4SCW7</accession>
<organism evidence="2 3">
    <name type="scientific">Patellaria atrata CBS 101060</name>
    <dbReference type="NCBI Taxonomy" id="1346257"/>
    <lineage>
        <taxon>Eukaryota</taxon>
        <taxon>Fungi</taxon>
        <taxon>Dikarya</taxon>
        <taxon>Ascomycota</taxon>
        <taxon>Pezizomycotina</taxon>
        <taxon>Dothideomycetes</taxon>
        <taxon>Dothideomycetes incertae sedis</taxon>
        <taxon>Patellariales</taxon>
        <taxon>Patellariaceae</taxon>
        <taxon>Patellaria</taxon>
    </lineage>
</organism>
<feature type="transmembrane region" description="Helical" evidence="1">
    <location>
        <begin position="12"/>
        <end position="35"/>
    </location>
</feature>
<evidence type="ECO:0000313" key="2">
    <source>
        <dbReference type="EMBL" id="KAF2840353.1"/>
    </source>
</evidence>
<keyword evidence="1" id="KW-0812">Transmembrane</keyword>